<dbReference type="EMBL" id="JALBUF010000006">
    <property type="protein sequence ID" value="MCI0183724.1"/>
    <property type="molecule type" value="Genomic_DNA"/>
</dbReference>
<protein>
    <submittedName>
        <fullName evidence="1">Uncharacterized protein</fullName>
    </submittedName>
</protein>
<organism evidence="1 2">
    <name type="scientific">Sulfoacidibacillus ferrooxidans</name>
    <dbReference type="NCBI Taxonomy" id="2005001"/>
    <lineage>
        <taxon>Bacteria</taxon>
        <taxon>Bacillati</taxon>
        <taxon>Bacillota</taxon>
        <taxon>Bacilli</taxon>
        <taxon>Bacillales</taxon>
        <taxon>Alicyclobacillaceae</taxon>
        <taxon>Sulfoacidibacillus</taxon>
    </lineage>
</organism>
<proteinExistence type="predicted"/>
<gene>
    <name evidence="1" type="ORF">MM817_02015</name>
</gene>
<evidence type="ECO:0000313" key="2">
    <source>
        <dbReference type="Proteomes" id="UP001139263"/>
    </source>
</evidence>
<name>A0A9X1VA59_9BACL</name>
<reference evidence="1" key="1">
    <citation type="submission" date="2022-03" db="EMBL/GenBank/DDBJ databases">
        <title>Draft Genome Sequence of Firmicute Strain S0AB, a Heterotrophic Iron/Sulfur-Oxidizing Extreme Acidophile.</title>
        <authorList>
            <person name="Vergara E."/>
            <person name="Pakostova E."/>
            <person name="Johnson D.B."/>
            <person name="Holmes D.S."/>
        </authorList>
    </citation>
    <scope>NUCLEOTIDE SEQUENCE</scope>
    <source>
        <strain evidence="1">S0AB</strain>
    </source>
</reference>
<accession>A0A9X1VA59</accession>
<dbReference type="Proteomes" id="UP001139263">
    <property type="component" value="Unassembled WGS sequence"/>
</dbReference>
<comment type="caution">
    <text evidence="1">The sequence shown here is derived from an EMBL/GenBank/DDBJ whole genome shotgun (WGS) entry which is preliminary data.</text>
</comment>
<evidence type="ECO:0000313" key="1">
    <source>
        <dbReference type="EMBL" id="MCI0183724.1"/>
    </source>
</evidence>
<dbReference type="AlphaFoldDB" id="A0A9X1VA59"/>
<keyword evidence="2" id="KW-1185">Reference proteome</keyword>
<sequence>MRFADQIVLICGILYMGEDYVETNLGGNQFAAFCP</sequence>